<evidence type="ECO:0008006" key="3">
    <source>
        <dbReference type="Google" id="ProtNLM"/>
    </source>
</evidence>
<evidence type="ECO:0000313" key="1">
    <source>
        <dbReference type="EMBL" id="GAF08762.1"/>
    </source>
</evidence>
<keyword evidence="2" id="KW-1185">Reference proteome</keyword>
<name>W7YJR9_9BACL</name>
<gene>
    <name evidence="1" type="ORF">JCM16418_2867</name>
</gene>
<dbReference type="RefSeq" id="WP_036649512.1">
    <property type="nucleotide sequence ID" value="NZ_BAVZ01000008.1"/>
</dbReference>
<protein>
    <recommendedName>
        <fullName evidence="3">Lipoprotein</fullName>
    </recommendedName>
</protein>
<organism evidence="1 2">
    <name type="scientific">Paenibacillus pini JCM 16418</name>
    <dbReference type="NCBI Taxonomy" id="1236976"/>
    <lineage>
        <taxon>Bacteria</taxon>
        <taxon>Bacillati</taxon>
        <taxon>Bacillota</taxon>
        <taxon>Bacilli</taxon>
        <taxon>Bacillales</taxon>
        <taxon>Paenibacillaceae</taxon>
        <taxon>Paenibacillus</taxon>
    </lineage>
</organism>
<accession>W7YJR9</accession>
<dbReference type="OrthoDB" id="2560869at2"/>
<dbReference type="EMBL" id="BAVZ01000008">
    <property type="protein sequence ID" value="GAF08762.1"/>
    <property type="molecule type" value="Genomic_DNA"/>
</dbReference>
<dbReference type="Proteomes" id="UP000019364">
    <property type="component" value="Unassembled WGS sequence"/>
</dbReference>
<proteinExistence type="predicted"/>
<reference evidence="1 2" key="1">
    <citation type="journal article" date="2014" name="Genome Announc.">
        <title>Draft Genome Sequence of Paenibacillus pini JCM 16418T, Isolated from the Rhizosphere of Pine Tree.</title>
        <authorList>
            <person name="Yuki M."/>
            <person name="Oshima K."/>
            <person name="Suda W."/>
            <person name="Oshida Y."/>
            <person name="Kitamura K."/>
            <person name="Iida Y."/>
            <person name="Hattori M."/>
            <person name="Ohkuma M."/>
        </authorList>
    </citation>
    <scope>NUCLEOTIDE SEQUENCE [LARGE SCALE GENOMIC DNA]</scope>
    <source>
        <strain evidence="1 2">JCM 16418</strain>
    </source>
</reference>
<evidence type="ECO:0000313" key="2">
    <source>
        <dbReference type="Proteomes" id="UP000019364"/>
    </source>
</evidence>
<sequence>MAIRTSFIILLTGIMLLICSCGKDIGKDIAIRDASDKSTNTIDTTAATDANPTLPEGVTISSIQHALEEYINYQLWFYPKKIEGNKGEFEPYIGKTIEAEIRIYDSEPNDVYLHTNIGNGLAIIKIDNGIVYCDGFINESDGNAPKGNFKVIDQLSLTVEQPHKPNYGHSPRKNKMIAAVETYISDFCKDMLSGDGKEKWVNAKIYIVDFYEYETGVSVWIVRQDGYAWYAPVALTEENGYFKAQGLKGYELKNINKLTPFDSGRYLFHKEITDAVKQYICK</sequence>
<dbReference type="AlphaFoldDB" id="W7YJR9"/>
<comment type="caution">
    <text evidence="1">The sequence shown here is derived from an EMBL/GenBank/DDBJ whole genome shotgun (WGS) entry which is preliminary data.</text>
</comment>
<dbReference type="PROSITE" id="PS51257">
    <property type="entry name" value="PROKAR_LIPOPROTEIN"/>
    <property type="match status" value="1"/>
</dbReference>